<dbReference type="Proteomes" id="UP000184185">
    <property type="component" value="Unassembled WGS sequence"/>
</dbReference>
<keyword evidence="2" id="KW-0812">Transmembrane</keyword>
<feature type="region of interest" description="Disordered" evidence="1">
    <location>
        <begin position="1"/>
        <end position="49"/>
    </location>
</feature>
<evidence type="ECO:0000313" key="4">
    <source>
        <dbReference type="Proteomes" id="UP000184185"/>
    </source>
</evidence>
<organism evidence="3 4">
    <name type="scientific">Pseudobutyrivibrio xylanivorans DSM 14809</name>
    <dbReference type="NCBI Taxonomy" id="1123012"/>
    <lineage>
        <taxon>Bacteria</taxon>
        <taxon>Bacillati</taxon>
        <taxon>Bacillota</taxon>
        <taxon>Clostridia</taxon>
        <taxon>Lachnospirales</taxon>
        <taxon>Lachnospiraceae</taxon>
        <taxon>Pseudobutyrivibrio</taxon>
    </lineage>
</organism>
<feature type="compositionally biased region" description="Gly residues" evidence="1">
    <location>
        <begin position="23"/>
        <end position="49"/>
    </location>
</feature>
<protein>
    <recommendedName>
        <fullName evidence="5">Peptidase C11</fullName>
    </recommendedName>
</protein>
<feature type="transmembrane region" description="Helical" evidence="2">
    <location>
        <begin position="64"/>
        <end position="84"/>
    </location>
</feature>
<dbReference type="EMBL" id="FQYQ01000004">
    <property type="protein sequence ID" value="SHI69198.1"/>
    <property type="molecule type" value="Genomic_DNA"/>
</dbReference>
<evidence type="ECO:0008006" key="5">
    <source>
        <dbReference type="Google" id="ProtNLM"/>
    </source>
</evidence>
<dbReference type="InterPro" id="IPR005077">
    <property type="entry name" value="Peptidase_C11"/>
</dbReference>
<proteinExistence type="predicted"/>
<keyword evidence="4" id="KW-1185">Reference proteome</keyword>
<keyword evidence="2" id="KW-0472">Membrane</keyword>
<name>A0A1M6D876_PSEXY</name>
<dbReference type="AlphaFoldDB" id="A0A1M6D876"/>
<dbReference type="PANTHER" id="PTHR37835">
    <property type="entry name" value="ALPHA-CLOSTRIPAIN"/>
    <property type="match status" value="1"/>
</dbReference>
<evidence type="ECO:0000313" key="3">
    <source>
        <dbReference type="EMBL" id="SHI69198.1"/>
    </source>
</evidence>
<dbReference type="Pfam" id="PF03415">
    <property type="entry name" value="Peptidase_C11"/>
    <property type="match status" value="1"/>
</dbReference>
<dbReference type="OrthoDB" id="5507507at2"/>
<dbReference type="RefSeq" id="WP_072913253.1">
    <property type="nucleotide sequence ID" value="NZ_FQYQ01000004.1"/>
</dbReference>
<accession>A0A1M6D876</accession>
<dbReference type="PANTHER" id="PTHR37835:SF1">
    <property type="entry name" value="ALPHA-CLOSTRIPAIN"/>
    <property type="match status" value="1"/>
</dbReference>
<evidence type="ECO:0000256" key="1">
    <source>
        <dbReference type="SAM" id="MobiDB-lite"/>
    </source>
</evidence>
<reference evidence="3 4" key="1">
    <citation type="submission" date="2016-11" db="EMBL/GenBank/DDBJ databases">
        <authorList>
            <person name="Jaros S."/>
            <person name="Januszkiewicz K."/>
            <person name="Wedrychowicz H."/>
        </authorList>
    </citation>
    <scope>NUCLEOTIDE SEQUENCE [LARGE SCALE GENOMIC DNA]</scope>
    <source>
        <strain evidence="3 4">DSM 14809</strain>
    </source>
</reference>
<dbReference type="STRING" id="185007.SAMN02910350_00051"/>
<gene>
    <name evidence="3" type="ORF">SAMN02745725_00880</name>
</gene>
<evidence type="ECO:0000256" key="2">
    <source>
        <dbReference type="SAM" id="Phobius"/>
    </source>
</evidence>
<keyword evidence="2" id="KW-1133">Transmembrane helix</keyword>
<sequence length="803" mass="86023">MADRPVSRKKNVTGSGSVNRRGSGLGSGPVGGGSGGHVPGGSGSGGFSGNRDGGYGGGGGLGKLIIIALVVLLGGGGGLGAFFGGGSGGTGTGSLSGDSAASTINTIGTMASLLLGSGGYTSTAASGNSSWSSKANTGVLDETVADGARDKYTVLKGDGKDTTTIMVYMCGTDLESRGAMASKDMQEMLNATVADNINLIVYTGGCVGWKNNFVSNKTNQIYQIKNGKVNLIKDNLGDLPMTDPNTLSSFIKWGAQNYKADRYDLIFWDHGGGSVTGYGYDEKHREAGSMNLAGINKALTDGGLKYDFVGFDACLMATVETGLMLDAHSDYMIASEETEPGIGWYYTNWLTELSKNPSMSTLEIGKIIVDDFVSQCGQQCAGQKTTLSVVDLAELNATVPEDLKGFADSTASLIDKKEYKVVSNARSSTREFATSSKIDQIDLIDFAIKMDNDSGKELAESLKGAVKYNKTSSNMTNAYGLSIYFPYRQTSKVDNMVDTYDEIGMDESYSNCIQKFASMAYYGQNSTTYDSNPASMLFGAGNTDVNTMNSQAIASILNAYLSSSGSSSPRFLNNGVSVDDAAEYIANNNISNVANMEWTLNSAGQQVISLDEDQWENVQEIEFSTFVDDGEGYIDLGLDNVFEWDENNNLIANTDRSWLAIDGQIVAYYHIDTTGDSSNYTITGRVPVLLNDERADLILVFDSEHEDGYVAGATYDYKDGEIEVIAKNLTELQPGDTLDFISDYYDYSGRYTDSYFLGEQMTVSTAMEDMKISNLVIEDKDILISYVFTDIYGNSYYTEGLSE</sequence>
<dbReference type="Gene3D" id="3.40.50.11970">
    <property type="match status" value="1"/>
</dbReference>